<dbReference type="OrthoDB" id="4542738at2"/>
<evidence type="ECO:0008006" key="3">
    <source>
        <dbReference type="Google" id="ProtNLM"/>
    </source>
</evidence>
<dbReference type="eggNOG" id="ENOG503441V">
    <property type="taxonomic scope" value="Bacteria"/>
</dbReference>
<protein>
    <recommendedName>
        <fullName evidence="3">SnoaL-like domain-containing protein</fullName>
    </recommendedName>
</protein>
<gene>
    <name evidence="1" type="ORF">SCNU_09874</name>
</gene>
<evidence type="ECO:0000313" key="2">
    <source>
        <dbReference type="Proteomes" id="UP000035065"/>
    </source>
</evidence>
<sequence length="185" mass="20931">MIEIDQEALCEVIKARLARTTNERHRTMLERMLEHAHYEHQGDLEGLMGTLGPATDYHFWRMSGDAGPKELGGVRDYYAHLVESNAHVLEFDCKRMVVDDDCIVIEGELTMITPGAFLAENPMAASFAEAGKNYLFKMRNVIFWPFDENLYIIGEDSYTGGPVEVRELADDELPLAYREAIGMPA</sequence>
<name>F1YJD8_9ACTN</name>
<dbReference type="EMBL" id="AEUD01000007">
    <property type="protein sequence ID" value="EGD55171.1"/>
    <property type="molecule type" value="Genomic_DNA"/>
</dbReference>
<accession>F1YJD8</accession>
<dbReference type="AlphaFoldDB" id="F1YJD8"/>
<dbReference type="STRING" id="644548.SCNU_09874"/>
<dbReference type="Proteomes" id="UP000035065">
    <property type="component" value="Unassembled WGS sequence"/>
</dbReference>
<dbReference type="Gene3D" id="3.10.450.50">
    <property type="match status" value="1"/>
</dbReference>
<keyword evidence="2" id="KW-1185">Reference proteome</keyword>
<comment type="caution">
    <text evidence="1">The sequence shown here is derived from an EMBL/GenBank/DDBJ whole genome shotgun (WGS) entry which is preliminary data.</text>
</comment>
<proteinExistence type="predicted"/>
<dbReference type="SUPFAM" id="SSF54427">
    <property type="entry name" value="NTF2-like"/>
    <property type="match status" value="1"/>
</dbReference>
<organism evidence="1 2">
    <name type="scientific">Gordonia neofelifaecis NRRL B-59395</name>
    <dbReference type="NCBI Taxonomy" id="644548"/>
    <lineage>
        <taxon>Bacteria</taxon>
        <taxon>Bacillati</taxon>
        <taxon>Actinomycetota</taxon>
        <taxon>Actinomycetes</taxon>
        <taxon>Mycobacteriales</taxon>
        <taxon>Gordoniaceae</taxon>
        <taxon>Gordonia</taxon>
    </lineage>
</organism>
<evidence type="ECO:0000313" key="1">
    <source>
        <dbReference type="EMBL" id="EGD55171.1"/>
    </source>
</evidence>
<dbReference type="InterPro" id="IPR032710">
    <property type="entry name" value="NTF2-like_dom_sf"/>
</dbReference>
<reference evidence="1 2" key="1">
    <citation type="journal article" date="2011" name="J. Bacteriol.">
        <title>Draft Genome Sequence of Gordonia neofelifaecis NRRL B-59395, a Cholesterol-Degrading Actinomycete.</title>
        <authorList>
            <person name="Ge F."/>
            <person name="Li W."/>
            <person name="Chen G."/>
            <person name="Liu Y."/>
            <person name="Zhang G."/>
            <person name="Yong B."/>
            <person name="Wang Q."/>
            <person name="Wang N."/>
            <person name="Huang Z."/>
            <person name="Li W."/>
            <person name="Wang J."/>
            <person name="Wu C."/>
            <person name="Xie Q."/>
            <person name="Liu G."/>
        </authorList>
    </citation>
    <scope>NUCLEOTIDE SEQUENCE [LARGE SCALE GENOMIC DNA]</scope>
    <source>
        <strain evidence="1 2">NRRL B-59395</strain>
    </source>
</reference>
<dbReference type="RefSeq" id="WP_009679199.1">
    <property type="nucleotide sequence ID" value="NZ_AEUD01000007.1"/>
</dbReference>